<dbReference type="SUPFAM" id="SSF52374">
    <property type="entry name" value="Nucleotidylyl transferase"/>
    <property type="match status" value="1"/>
</dbReference>
<name>A0A3B1CKS3_9ZZZZ</name>
<evidence type="ECO:0000256" key="10">
    <source>
        <dbReference type="ARBA" id="ARBA00048258"/>
    </source>
</evidence>
<gene>
    <name evidence="12" type="ORF">MNBD_NITROSPIRAE02-649</name>
</gene>
<dbReference type="NCBIfam" id="TIGR00018">
    <property type="entry name" value="panC"/>
    <property type="match status" value="1"/>
</dbReference>
<dbReference type="CDD" id="cd00560">
    <property type="entry name" value="PanC"/>
    <property type="match status" value="1"/>
</dbReference>
<dbReference type="HAMAP" id="MF_00158">
    <property type="entry name" value="PanC"/>
    <property type="match status" value="1"/>
</dbReference>
<evidence type="ECO:0000313" key="12">
    <source>
        <dbReference type="EMBL" id="VAX27111.1"/>
    </source>
</evidence>
<evidence type="ECO:0000256" key="4">
    <source>
        <dbReference type="ARBA" id="ARBA00012219"/>
    </source>
</evidence>
<dbReference type="GO" id="GO:0004592">
    <property type="term" value="F:pantoate-beta-alanine ligase activity"/>
    <property type="evidence" value="ECO:0007669"/>
    <property type="project" value="UniProtKB-EC"/>
</dbReference>
<keyword evidence="6 12" id="KW-0436">Ligase</keyword>
<organism evidence="12">
    <name type="scientific">hydrothermal vent metagenome</name>
    <dbReference type="NCBI Taxonomy" id="652676"/>
    <lineage>
        <taxon>unclassified sequences</taxon>
        <taxon>metagenomes</taxon>
        <taxon>ecological metagenomes</taxon>
    </lineage>
</organism>
<comment type="similarity">
    <text evidence="3">Belongs to the pantothenate synthetase family.</text>
</comment>
<evidence type="ECO:0000256" key="6">
    <source>
        <dbReference type="ARBA" id="ARBA00022598"/>
    </source>
</evidence>
<comment type="function">
    <text evidence="11">Catalyzes the condensation of pantoate with beta-alanine in an ATP-dependent reaction via a pantoyl-adenylate intermediate.</text>
</comment>
<dbReference type="UniPathway" id="UPA00028">
    <property type="reaction ID" value="UER00005"/>
</dbReference>
<evidence type="ECO:0000256" key="2">
    <source>
        <dbReference type="ARBA" id="ARBA00004990"/>
    </source>
</evidence>
<evidence type="ECO:0000256" key="8">
    <source>
        <dbReference type="ARBA" id="ARBA00022741"/>
    </source>
</evidence>
<keyword evidence="9" id="KW-0067">ATP-binding</keyword>
<evidence type="ECO:0000256" key="9">
    <source>
        <dbReference type="ARBA" id="ARBA00022840"/>
    </source>
</evidence>
<dbReference type="Gene3D" id="3.30.1300.10">
    <property type="entry name" value="Pantoate-beta-alanine ligase, C-terminal domain"/>
    <property type="match status" value="1"/>
</dbReference>
<dbReference type="EC" id="6.3.2.1" evidence="4"/>
<evidence type="ECO:0000256" key="1">
    <source>
        <dbReference type="ARBA" id="ARBA00004496"/>
    </source>
</evidence>
<dbReference type="GO" id="GO:0015940">
    <property type="term" value="P:pantothenate biosynthetic process"/>
    <property type="evidence" value="ECO:0007669"/>
    <property type="project" value="UniProtKB-UniPathway"/>
</dbReference>
<dbReference type="InterPro" id="IPR014729">
    <property type="entry name" value="Rossmann-like_a/b/a_fold"/>
</dbReference>
<feature type="non-terminal residue" evidence="12">
    <location>
        <position position="259"/>
    </location>
</feature>
<keyword evidence="5" id="KW-0963">Cytoplasm</keyword>
<evidence type="ECO:0000256" key="7">
    <source>
        <dbReference type="ARBA" id="ARBA00022655"/>
    </source>
</evidence>
<evidence type="ECO:0000256" key="5">
    <source>
        <dbReference type="ARBA" id="ARBA00022490"/>
    </source>
</evidence>
<proteinExistence type="inferred from homology"/>
<dbReference type="GO" id="GO:0005524">
    <property type="term" value="F:ATP binding"/>
    <property type="evidence" value="ECO:0007669"/>
    <property type="project" value="UniProtKB-KW"/>
</dbReference>
<comment type="subcellular location">
    <subcellularLocation>
        <location evidence="1">Cytoplasm</location>
    </subcellularLocation>
</comment>
<dbReference type="InterPro" id="IPR042176">
    <property type="entry name" value="Pantoate_ligase_C"/>
</dbReference>
<keyword evidence="7" id="KW-0566">Pantothenate biosynthesis</keyword>
<dbReference type="AlphaFoldDB" id="A0A3B1CKS3"/>
<dbReference type="GO" id="GO:0005829">
    <property type="term" value="C:cytosol"/>
    <property type="evidence" value="ECO:0007669"/>
    <property type="project" value="TreeGrafter"/>
</dbReference>
<dbReference type="FunFam" id="3.40.50.620:FF:000114">
    <property type="entry name" value="Pantothenate synthetase"/>
    <property type="match status" value="1"/>
</dbReference>
<accession>A0A3B1CKS3</accession>
<dbReference type="Gene3D" id="3.40.50.620">
    <property type="entry name" value="HUPs"/>
    <property type="match status" value="1"/>
</dbReference>
<keyword evidence="8" id="KW-0547">Nucleotide-binding</keyword>
<dbReference type="Pfam" id="PF02569">
    <property type="entry name" value="Pantoate_ligase"/>
    <property type="match status" value="1"/>
</dbReference>
<evidence type="ECO:0000256" key="11">
    <source>
        <dbReference type="ARBA" id="ARBA00055042"/>
    </source>
</evidence>
<sequence length="259" mass="29257">MEVIRNSRVMQQTVKEYLHRGNSIGFVPTMGALHEGHLSLIRRCREENDISVVSIFVNPLQFGPSEDLSRYPRNVEDDMAELKKAGVDILFMPGVENIYPEGFATHVNVEHLSDRLCGHFRPGHFRGVATVVTKLLNITRPARAYFGQKDFQQFLIIRQLVRDLDIDTETVMCPTVREADGLAMSSRNQYLSPEERNAATVIYRTLCEAKRRVISGNVTFGEIKSFMKNTLSTEPLVEEVQYASAFDAGTLEDIASMNV</sequence>
<comment type="catalytic activity">
    <reaction evidence="10">
        <text>(R)-pantoate + beta-alanine + ATP = (R)-pantothenate + AMP + diphosphate + H(+)</text>
        <dbReference type="Rhea" id="RHEA:10912"/>
        <dbReference type="ChEBI" id="CHEBI:15378"/>
        <dbReference type="ChEBI" id="CHEBI:15980"/>
        <dbReference type="ChEBI" id="CHEBI:29032"/>
        <dbReference type="ChEBI" id="CHEBI:30616"/>
        <dbReference type="ChEBI" id="CHEBI:33019"/>
        <dbReference type="ChEBI" id="CHEBI:57966"/>
        <dbReference type="ChEBI" id="CHEBI:456215"/>
        <dbReference type="EC" id="6.3.2.1"/>
    </reaction>
</comment>
<dbReference type="InterPro" id="IPR003721">
    <property type="entry name" value="Pantoate_ligase"/>
</dbReference>
<dbReference type="EMBL" id="UOGH01000026">
    <property type="protein sequence ID" value="VAX27111.1"/>
    <property type="molecule type" value="Genomic_DNA"/>
</dbReference>
<evidence type="ECO:0000256" key="3">
    <source>
        <dbReference type="ARBA" id="ARBA00009256"/>
    </source>
</evidence>
<protein>
    <recommendedName>
        <fullName evidence="4">pantoate--beta-alanine ligase (AMP-forming)</fullName>
        <ecNumber evidence="4">6.3.2.1</ecNumber>
    </recommendedName>
</protein>
<comment type="pathway">
    <text evidence="2">Cofactor biosynthesis; (R)-pantothenate biosynthesis; (R)-pantothenate from (R)-pantoate and beta-alanine: step 1/1.</text>
</comment>
<dbReference type="PANTHER" id="PTHR21299">
    <property type="entry name" value="CYTIDYLATE KINASE/PANTOATE-BETA-ALANINE LIGASE"/>
    <property type="match status" value="1"/>
</dbReference>
<dbReference type="PANTHER" id="PTHR21299:SF1">
    <property type="entry name" value="PANTOATE--BETA-ALANINE LIGASE"/>
    <property type="match status" value="1"/>
</dbReference>
<dbReference type="InterPro" id="IPR004821">
    <property type="entry name" value="Cyt_trans-like"/>
</dbReference>
<dbReference type="NCBIfam" id="TIGR00125">
    <property type="entry name" value="cyt_tran_rel"/>
    <property type="match status" value="1"/>
</dbReference>
<reference evidence="12" key="1">
    <citation type="submission" date="2018-06" db="EMBL/GenBank/DDBJ databases">
        <authorList>
            <person name="Zhirakovskaya E."/>
        </authorList>
    </citation>
    <scope>NUCLEOTIDE SEQUENCE</scope>
</reference>